<dbReference type="InterPro" id="IPR029005">
    <property type="entry name" value="LIM-bd/SEUSS"/>
</dbReference>
<feature type="region of interest" description="Disordered" evidence="1">
    <location>
        <begin position="477"/>
        <end position="518"/>
    </location>
</feature>
<protein>
    <recommendedName>
        <fullName evidence="4">Morphogenetic regulator of filamentous growth protein 1</fullName>
    </recommendedName>
</protein>
<feature type="compositionally biased region" description="Low complexity" evidence="1">
    <location>
        <begin position="249"/>
        <end position="267"/>
    </location>
</feature>
<gene>
    <name evidence="2" type="ORF">KASA_0L04224G</name>
</gene>
<dbReference type="AlphaFoldDB" id="A0A1X7R6W4"/>
<accession>A0A1X7R6W4</accession>
<dbReference type="Pfam" id="PF01803">
    <property type="entry name" value="LIM_bind"/>
    <property type="match status" value="1"/>
</dbReference>
<feature type="region of interest" description="Disordered" evidence="1">
    <location>
        <begin position="595"/>
        <end position="709"/>
    </location>
</feature>
<dbReference type="STRING" id="1789683.A0A1X7R6W4"/>
<keyword evidence="3" id="KW-1185">Reference proteome</keyword>
<proteinExistence type="predicted"/>
<dbReference type="EMBL" id="FXLY01000007">
    <property type="protein sequence ID" value="SMN21351.1"/>
    <property type="molecule type" value="Genomic_DNA"/>
</dbReference>
<feature type="compositionally biased region" description="Polar residues" evidence="1">
    <location>
        <begin position="686"/>
        <end position="709"/>
    </location>
</feature>
<name>A0A1X7R6W4_9SACH</name>
<dbReference type="OrthoDB" id="774557at2759"/>
<feature type="compositionally biased region" description="Polar residues" evidence="1">
    <location>
        <begin position="1"/>
        <end position="11"/>
    </location>
</feature>
<feature type="region of interest" description="Disordered" evidence="1">
    <location>
        <begin position="1"/>
        <end position="25"/>
    </location>
</feature>
<sequence length="709" mass="80139">MYQQLATNQPESRLEGTPQGRMNQQQDSALNNEIQQQQPFNFVDVQDNMAHDQDALVQWQMNNNNKNLGNYNSHPPNDRTVSGNMNSNNSNTSMNMNSQRSLSINDSISVDHLNMSQNVIPQQQTFQYTGNPMKQQQQMNMGLSSAQPAKYNMNNKKGQHTVMEMSRNGTSTPHIPAEALRQQQPYPQQAQNPMKTSQATNKLKRQYSKNKVIPETSVNNFQTQSGFSGHRAKIPTPINVGPQNPYSGNTSATAANNNNNNNMVGTPSNSMNITSPFRNSGESSVTTFPFAIRKYLANMAAIKFHDMIDMINLSVGRITQPSYWQKCMKEVFTPDAIIRYSKTSTTEVRQFDFLVPLVPILFVTLGRLGVVRIEVLAQQLKTELISDGTIFFDCPRCTFTYHYPDGSYITHFVQLKGLFNSALKIKWGDLHMHSFVPGIEWNSLERLVSNNFGTFDIFKKLSGGDLDSTNIKKEEDLVKSEIDDENSDKNINSKDYKSGQAQDDASGNSNPTGSLPPNFEAITQLRSHFSVFRNVSVFGSQEGLMRVMQVSTVMSSLKNLWMYQRLHKIDSPLAAMQQYVERYKQDIKGPTVLQNRHFQQQQQQQQQQRQQQQQQQQQPNLRNTASSQEREATTFNQPHLINNGNSKLSMTPIDSMSPFSQENIKPSSSSAPSSEKIQPLKKRRTSCISPRSRGTPSSVPSSYDYSLKE</sequence>
<feature type="compositionally biased region" description="Basic and acidic residues" evidence="1">
    <location>
        <begin position="477"/>
        <end position="497"/>
    </location>
</feature>
<organism evidence="2 3">
    <name type="scientific">Maudiozyma saulgeensis</name>
    <dbReference type="NCBI Taxonomy" id="1789683"/>
    <lineage>
        <taxon>Eukaryota</taxon>
        <taxon>Fungi</taxon>
        <taxon>Dikarya</taxon>
        <taxon>Ascomycota</taxon>
        <taxon>Saccharomycotina</taxon>
        <taxon>Saccharomycetes</taxon>
        <taxon>Saccharomycetales</taxon>
        <taxon>Saccharomycetaceae</taxon>
        <taxon>Maudiozyma</taxon>
    </lineage>
</organism>
<feature type="compositionally biased region" description="Low complexity" evidence="1">
    <location>
        <begin position="599"/>
        <end position="618"/>
    </location>
</feature>
<reference evidence="2 3" key="1">
    <citation type="submission" date="2017-04" db="EMBL/GenBank/DDBJ databases">
        <authorList>
            <person name="Afonso C.L."/>
            <person name="Miller P.J."/>
            <person name="Scott M.A."/>
            <person name="Spackman E."/>
            <person name="Goraichik I."/>
            <person name="Dimitrov K.M."/>
            <person name="Suarez D.L."/>
            <person name="Swayne D.E."/>
        </authorList>
    </citation>
    <scope>NUCLEOTIDE SEQUENCE [LARGE SCALE GENOMIC DNA]</scope>
</reference>
<feature type="region of interest" description="Disordered" evidence="1">
    <location>
        <begin position="246"/>
        <end position="267"/>
    </location>
</feature>
<evidence type="ECO:0000313" key="2">
    <source>
        <dbReference type="EMBL" id="SMN21351.1"/>
    </source>
</evidence>
<feature type="compositionally biased region" description="Polar residues" evidence="1">
    <location>
        <begin position="619"/>
        <end position="665"/>
    </location>
</feature>
<feature type="compositionally biased region" description="Polar residues" evidence="1">
    <location>
        <begin position="499"/>
        <end position="515"/>
    </location>
</feature>
<evidence type="ECO:0008006" key="4">
    <source>
        <dbReference type="Google" id="ProtNLM"/>
    </source>
</evidence>
<evidence type="ECO:0000313" key="3">
    <source>
        <dbReference type="Proteomes" id="UP000196158"/>
    </source>
</evidence>
<dbReference type="Proteomes" id="UP000196158">
    <property type="component" value="Unassembled WGS sequence"/>
</dbReference>
<evidence type="ECO:0000256" key="1">
    <source>
        <dbReference type="SAM" id="MobiDB-lite"/>
    </source>
</evidence>
<dbReference type="PANTHER" id="PTHR10378">
    <property type="entry name" value="LIM DOMAIN-BINDING PROTEIN"/>
    <property type="match status" value="1"/>
</dbReference>